<evidence type="ECO:0000313" key="4">
    <source>
        <dbReference type="EMBL" id="EAY02499.1"/>
    </source>
</evidence>
<evidence type="ECO:0000256" key="2">
    <source>
        <dbReference type="SAM" id="MobiDB-lite"/>
    </source>
</evidence>
<evidence type="ECO:0000256" key="1">
    <source>
        <dbReference type="PROSITE-ProRule" id="PRU00176"/>
    </source>
</evidence>
<dbReference type="EMBL" id="DS113534">
    <property type="protein sequence ID" value="EAY02499.1"/>
    <property type="molecule type" value="Genomic_DNA"/>
</dbReference>
<reference evidence="4" key="1">
    <citation type="submission" date="2006-10" db="EMBL/GenBank/DDBJ databases">
        <authorList>
            <person name="Amadeo P."/>
            <person name="Zhao Q."/>
            <person name="Wortman J."/>
            <person name="Fraser-Liggett C."/>
            <person name="Carlton J."/>
        </authorList>
    </citation>
    <scope>NUCLEOTIDE SEQUENCE</scope>
    <source>
        <strain evidence="4">G3</strain>
    </source>
</reference>
<dbReference type="Pfam" id="PF00076">
    <property type="entry name" value="RRM_1"/>
    <property type="match status" value="1"/>
</dbReference>
<dbReference type="InterPro" id="IPR012677">
    <property type="entry name" value="Nucleotide-bd_a/b_plait_sf"/>
</dbReference>
<name>A2EXW6_TRIV3</name>
<feature type="domain" description="RRM" evidence="3">
    <location>
        <begin position="16"/>
        <end position="92"/>
    </location>
</feature>
<dbReference type="VEuPathDB" id="TrichDB:TVAGG3_0317970"/>
<dbReference type="Gene3D" id="3.30.70.330">
    <property type="match status" value="1"/>
</dbReference>
<dbReference type="SUPFAM" id="SSF54928">
    <property type="entry name" value="RNA-binding domain, RBD"/>
    <property type="match status" value="1"/>
</dbReference>
<dbReference type="RefSeq" id="XP_001314738.1">
    <property type="nucleotide sequence ID" value="XM_001314704.1"/>
</dbReference>
<dbReference type="InterPro" id="IPR035979">
    <property type="entry name" value="RBD_domain_sf"/>
</dbReference>
<dbReference type="PROSITE" id="PS50102">
    <property type="entry name" value="RRM"/>
    <property type="match status" value="1"/>
</dbReference>
<evidence type="ECO:0000313" key="5">
    <source>
        <dbReference type="Proteomes" id="UP000001542"/>
    </source>
</evidence>
<dbReference type="InterPro" id="IPR000504">
    <property type="entry name" value="RRM_dom"/>
</dbReference>
<accession>A2EXW6</accession>
<feature type="compositionally biased region" description="Low complexity" evidence="2">
    <location>
        <begin position="169"/>
        <end position="179"/>
    </location>
</feature>
<evidence type="ECO:0000259" key="3">
    <source>
        <dbReference type="PROSITE" id="PS50102"/>
    </source>
</evidence>
<dbReference type="VEuPathDB" id="TrichDB:TVAG_020520"/>
<dbReference type="SMR" id="A2EXW6"/>
<reference evidence="4" key="2">
    <citation type="journal article" date="2007" name="Science">
        <title>Draft genome sequence of the sexually transmitted pathogen Trichomonas vaginalis.</title>
        <authorList>
            <person name="Carlton J.M."/>
            <person name="Hirt R.P."/>
            <person name="Silva J.C."/>
            <person name="Delcher A.L."/>
            <person name="Schatz M."/>
            <person name="Zhao Q."/>
            <person name="Wortman J.R."/>
            <person name="Bidwell S.L."/>
            <person name="Alsmark U.C.M."/>
            <person name="Besteiro S."/>
            <person name="Sicheritz-Ponten T."/>
            <person name="Noel C.J."/>
            <person name="Dacks J.B."/>
            <person name="Foster P.G."/>
            <person name="Simillion C."/>
            <person name="Van de Peer Y."/>
            <person name="Miranda-Saavedra D."/>
            <person name="Barton G.J."/>
            <person name="Westrop G.D."/>
            <person name="Mueller S."/>
            <person name="Dessi D."/>
            <person name="Fiori P.L."/>
            <person name="Ren Q."/>
            <person name="Paulsen I."/>
            <person name="Zhang H."/>
            <person name="Bastida-Corcuera F.D."/>
            <person name="Simoes-Barbosa A."/>
            <person name="Brown M.T."/>
            <person name="Hayes R.D."/>
            <person name="Mukherjee M."/>
            <person name="Okumura C.Y."/>
            <person name="Schneider R."/>
            <person name="Smith A.J."/>
            <person name="Vanacova S."/>
            <person name="Villalvazo M."/>
            <person name="Haas B.J."/>
            <person name="Pertea M."/>
            <person name="Feldblyum T.V."/>
            <person name="Utterback T.R."/>
            <person name="Shu C.L."/>
            <person name="Osoegawa K."/>
            <person name="de Jong P.J."/>
            <person name="Hrdy I."/>
            <person name="Horvathova L."/>
            <person name="Zubacova Z."/>
            <person name="Dolezal P."/>
            <person name="Malik S.B."/>
            <person name="Logsdon J.M. Jr."/>
            <person name="Henze K."/>
            <person name="Gupta A."/>
            <person name="Wang C.C."/>
            <person name="Dunne R.L."/>
            <person name="Upcroft J.A."/>
            <person name="Upcroft P."/>
            <person name="White O."/>
            <person name="Salzberg S.L."/>
            <person name="Tang P."/>
            <person name="Chiu C.-H."/>
            <person name="Lee Y.-S."/>
            <person name="Embley T.M."/>
            <person name="Coombs G.H."/>
            <person name="Mottram J.C."/>
            <person name="Tachezy J."/>
            <person name="Fraser-Liggett C.M."/>
            <person name="Johnson P.J."/>
        </authorList>
    </citation>
    <scope>NUCLEOTIDE SEQUENCE [LARGE SCALE GENOMIC DNA]</scope>
    <source>
        <strain evidence="4">G3</strain>
    </source>
</reference>
<dbReference type="Proteomes" id="UP000001542">
    <property type="component" value="Unassembled WGS sequence"/>
</dbReference>
<dbReference type="GO" id="GO:0003723">
    <property type="term" value="F:RNA binding"/>
    <property type="evidence" value="ECO:0007669"/>
    <property type="project" value="UniProtKB-UniRule"/>
</dbReference>
<dbReference type="AlphaFoldDB" id="A2EXW6"/>
<sequence>MTQIHPIENPFPYEGRILLLTNLPNNVSPTQVRDFLISKGRLLRVDLEKDCGDRISGRGFAEFNNPDDCQSALDLNGTQFGRNSIYCMVADHPPPELTRYYLRQPINRPTPDKIRQKMINEINNPNYDPQEVTNIQLKKRHMFMRRRRTQQLRNSFGENQEFDSDYSDYSDSSSESYSD</sequence>
<gene>
    <name evidence="4" type="ORF">TVAG_020520</name>
</gene>
<protein>
    <recommendedName>
        <fullName evidence="3">RRM domain-containing protein</fullName>
    </recommendedName>
</protein>
<keyword evidence="5" id="KW-1185">Reference proteome</keyword>
<proteinExistence type="predicted"/>
<feature type="region of interest" description="Disordered" evidence="2">
    <location>
        <begin position="152"/>
        <end position="179"/>
    </location>
</feature>
<dbReference type="OrthoDB" id="4726at2759"/>
<keyword evidence="1" id="KW-0694">RNA-binding</keyword>
<dbReference type="SMART" id="SM00360">
    <property type="entry name" value="RRM"/>
    <property type="match status" value="1"/>
</dbReference>
<dbReference type="InParanoid" id="A2EXW6"/>
<organism evidence="4 5">
    <name type="scientific">Trichomonas vaginalis (strain ATCC PRA-98 / G3)</name>
    <dbReference type="NCBI Taxonomy" id="412133"/>
    <lineage>
        <taxon>Eukaryota</taxon>
        <taxon>Metamonada</taxon>
        <taxon>Parabasalia</taxon>
        <taxon>Trichomonadida</taxon>
        <taxon>Trichomonadidae</taxon>
        <taxon>Trichomonas</taxon>
    </lineage>
</organism>
<dbReference type="KEGG" id="tva:4760339"/>